<evidence type="ECO:0000313" key="8">
    <source>
        <dbReference type="Proteomes" id="UP000645966"/>
    </source>
</evidence>
<dbReference type="PANTHER" id="PTHR34857">
    <property type="entry name" value="SLL0384 PROTEIN"/>
    <property type="match status" value="1"/>
</dbReference>
<dbReference type="Proteomes" id="UP000645966">
    <property type="component" value="Unassembled WGS sequence"/>
</dbReference>
<feature type="transmembrane region" description="Helical" evidence="6">
    <location>
        <begin position="58"/>
        <end position="76"/>
    </location>
</feature>
<evidence type="ECO:0000313" key="7">
    <source>
        <dbReference type="EMBL" id="MBI8988416.1"/>
    </source>
</evidence>
<organism evidence="7 8">
    <name type="scientific">Corynebacterium meridianum</name>
    <dbReference type="NCBI Taxonomy" id="2765363"/>
    <lineage>
        <taxon>Bacteria</taxon>
        <taxon>Bacillati</taxon>
        <taxon>Actinomycetota</taxon>
        <taxon>Actinomycetes</taxon>
        <taxon>Mycobacteriales</taxon>
        <taxon>Corynebacteriaceae</taxon>
        <taxon>Corynebacterium</taxon>
    </lineage>
</organism>
<feature type="transmembrane region" description="Helical" evidence="6">
    <location>
        <begin position="135"/>
        <end position="153"/>
    </location>
</feature>
<feature type="transmembrane region" description="Helical" evidence="6">
    <location>
        <begin position="224"/>
        <end position="243"/>
    </location>
</feature>
<evidence type="ECO:0000256" key="2">
    <source>
        <dbReference type="ARBA" id="ARBA00022475"/>
    </source>
</evidence>
<feature type="transmembrane region" description="Helical" evidence="6">
    <location>
        <begin position="173"/>
        <end position="190"/>
    </location>
</feature>
<accession>A0A934M3Z1</accession>
<feature type="transmembrane region" description="Helical" evidence="6">
    <location>
        <begin position="24"/>
        <end position="46"/>
    </location>
</feature>
<evidence type="ECO:0000256" key="3">
    <source>
        <dbReference type="ARBA" id="ARBA00022692"/>
    </source>
</evidence>
<evidence type="ECO:0000256" key="5">
    <source>
        <dbReference type="ARBA" id="ARBA00023136"/>
    </source>
</evidence>
<dbReference type="RefSeq" id="WP_198737457.1">
    <property type="nucleotide sequence ID" value="NZ_JAEIOS010000009.1"/>
</dbReference>
<proteinExistence type="predicted"/>
<dbReference type="InterPro" id="IPR003339">
    <property type="entry name" value="ABC/ECF_trnsptr_transmembrane"/>
</dbReference>
<sequence>MPDLLARTNPVARIAGLALLTTPLLLSIDVVSAACCLGAILIALPFTGTEIRRLPIRAWPLFLAAPLSGISMVLYGRPEGTEYLSYGWIHVTDNSIQLALAIMVRIFAIGLPAIVMIGRTDPTDLGDSLAQIWHLPAKFVIGTVAGVRLATLFRRDWQAMGRARRSRGLADDGRIARGVTMLFGLLVLALRRGAKLATAMEARAFGAEITRTWARPTRLHPRDWVLMGGCLAVSLLSLGVAVATGDFRFLGV</sequence>
<feature type="transmembrane region" description="Helical" evidence="6">
    <location>
        <begin position="96"/>
        <end position="115"/>
    </location>
</feature>
<dbReference type="Pfam" id="PF02361">
    <property type="entry name" value="CbiQ"/>
    <property type="match status" value="1"/>
</dbReference>
<dbReference type="GO" id="GO:0005886">
    <property type="term" value="C:plasma membrane"/>
    <property type="evidence" value="ECO:0007669"/>
    <property type="project" value="UniProtKB-ARBA"/>
</dbReference>
<dbReference type="AlphaFoldDB" id="A0A934M3Z1"/>
<dbReference type="PANTHER" id="PTHR34857:SF2">
    <property type="entry name" value="SLL0384 PROTEIN"/>
    <property type="match status" value="1"/>
</dbReference>
<evidence type="ECO:0000256" key="6">
    <source>
        <dbReference type="SAM" id="Phobius"/>
    </source>
</evidence>
<keyword evidence="8" id="KW-1185">Reference proteome</keyword>
<dbReference type="InterPro" id="IPR051611">
    <property type="entry name" value="ECF_transporter_component"/>
</dbReference>
<evidence type="ECO:0000256" key="4">
    <source>
        <dbReference type="ARBA" id="ARBA00022989"/>
    </source>
</evidence>
<keyword evidence="4 6" id="KW-1133">Transmembrane helix</keyword>
<gene>
    <name evidence="7" type="ORF">JDV75_01360</name>
</gene>
<dbReference type="CDD" id="cd16914">
    <property type="entry name" value="EcfT"/>
    <property type="match status" value="1"/>
</dbReference>
<comment type="caution">
    <text evidence="7">The sequence shown here is derived from an EMBL/GenBank/DDBJ whole genome shotgun (WGS) entry which is preliminary data.</text>
</comment>
<evidence type="ECO:0000256" key="1">
    <source>
        <dbReference type="ARBA" id="ARBA00004141"/>
    </source>
</evidence>
<comment type="subcellular location">
    <subcellularLocation>
        <location evidence="1">Membrane</location>
        <topology evidence="1">Multi-pass membrane protein</topology>
    </subcellularLocation>
</comment>
<protein>
    <submittedName>
        <fullName evidence="7">Energy-coupling factor transporter transmembrane protein EcfT</fullName>
    </submittedName>
</protein>
<reference evidence="7" key="1">
    <citation type="submission" date="2020-12" db="EMBL/GenBank/DDBJ databases">
        <title>Genome public.</title>
        <authorList>
            <person name="Sun Q."/>
        </authorList>
    </citation>
    <scope>NUCLEOTIDE SEQUENCE</scope>
    <source>
        <strain evidence="7">CCM 8863</strain>
    </source>
</reference>
<keyword evidence="3 6" id="KW-0812">Transmembrane</keyword>
<dbReference type="EMBL" id="JAEIOS010000009">
    <property type="protein sequence ID" value="MBI8988416.1"/>
    <property type="molecule type" value="Genomic_DNA"/>
</dbReference>
<keyword evidence="5 6" id="KW-0472">Membrane</keyword>
<name>A0A934M3Z1_9CORY</name>
<keyword evidence="2" id="KW-1003">Cell membrane</keyword>